<proteinExistence type="predicted"/>
<comment type="caution">
    <text evidence="2">The sequence shown here is derived from an EMBL/GenBank/DDBJ whole genome shotgun (WGS) entry which is preliminary data.</text>
</comment>
<name>A0ABP9RN08_9ACTN</name>
<keyword evidence="3" id="KW-1185">Reference proteome</keyword>
<evidence type="ECO:0000256" key="1">
    <source>
        <dbReference type="SAM" id="MobiDB-lite"/>
    </source>
</evidence>
<evidence type="ECO:0000313" key="3">
    <source>
        <dbReference type="Proteomes" id="UP001501570"/>
    </source>
</evidence>
<feature type="compositionally biased region" description="Low complexity" evidence="1">
    <location>
        <begin position="11"/>
        <end position="23"/>
    </location>
</feature>
<dbReference type="EMBL" id="BAABJQ010000004">
    <property type="protein sequence ID" value="GAA5181875.1"/>
    <property type="molecule type" value="Genomic_DNA"/>
</dbReference>
<accession>A0ABP9RN08</accession>
<reference evidence="3" key="1">
    <citation type="journal article" date="2019" name="Int. J. Syst. Evol. Microbiol.">
        <title>The Global Catalogue of Microorganisms (GCM) 10K type strain sequencing project: providing services to taxonomists for standard genome sequencing and annotation.</title>
        <authorList>
            <consortium name="The Broad Institute Genomics Platform"/>
            <consortium name="The Broad Institute Genome Sequencing Center for Infectious Disease"/>
            <person name="Wu L."/>
            <person name="Ma J."/>
        </authorList>
    </citation>
    <scope>NUCLEOTIDE SEQUENCE [LARGE SCALE GENOMIC DNA]</scope>
    <source>
        <strain evidence="3">JCM 18304</strain>
    </source>
</reference>
<feature type="region of interest" description="Disordered" evidence="1">
    <location>
        <begin position="1"/>
        <end position="23"/>
    </location>
</feature>
<dbReference type="Proteomes" id="UP001501570">
    <property type="component" value="Unassembled WGS sequence"/>
</dbReference>
<sequence length="105" mass="11156">MIRPDLGRQCPADPGVQVAPPPAALVAEPTGYRLRGTRLDTEEFERLTAEGRRALRDGDPTPLDVAPPGTPDPADFHGRAGGSGLAGQRPRDVGRPSGPDQDLRR</sequence>
<organism evidence="2 3">
    <name type="scientific">Rugosimonospora acidiphila</name>
    <dbReference type="NCBI Taxonomy" id="556531"/>
    <lineage>
        <taxon>Bacteria</taxon>
        <taxon>Bacillati</taxon>
        <taxon>Actinomycetota</taxon>
        <taxon>Actinomycetes</taxon>
        <taxon>Micromonosporales</taxon>
        <taxon>Micromonosporaceae</taxon>
        <taxon>Rugosimonospora</taxon>
    </lineage>
</organism>
<dbReference type="RefSeq" id="WP_345627781.1">
    <property type="nucleotide sequence ID" value="NZ_BAABJQ010000004.1"/>
</dbReference>
<protein>
    <submittedName>
        <fullName evidence="2">Uncharacterized protein</fullName>
    </submittedName>
</protein>
<feature type="region of interest" description="Disordered" evidence="1">
    <location>
        <begin position="50"/>
        <end position="105"/>
    </location>
</feature>
<feature type="compositionally biased region" description="Basic and acidic residues" evidence="1">
    <location>
        <begin position="50"/>
        <end position="59"/>
    </location>
</feature>
<gene>
    <name evidence="2" type="ORF">GCM10023322_17540</name>
</gene>
<evidence type="ECO:0000313" key="2">
    <source>
        <dbReference type="EMBL" id="GAA5181875.1"/>
    </source>
</evidence>